<dbReference type="RefSeq" id="XP_008620216.1">
    <property type="nucleotide sequence ID" value="XM_008621994.1"/>
</dbReference>
<dbReference type="AlphaFoldDB" id="T0R2S1"/>
<organism evidence="1 2">
    <name type="scientific">Saprolegnia diclina (strain VS20)</name>
    <dbReference type="NCBI Taxonomy" id="1156394"/>
    <lineage>
        <taxon>Eukaryota</taxon>
        <taxon>Sar</taxon>
        <taxon>Stramenopiles</taxon>
        <taxon>Oomycota</taxon>
        <taxon>Saprolegniomycetes</taxon>
        <taxon>Saprolegniales</taxon>
        <taxon>Saprolegniaceae</taxon>
        <taxon>Saprolegnia</taxon>
    </lineage>
</organism>
<dbReference type="InParanoid" id="T0R2S1"/>
<dbReference type="Proteomes" id="UP000030762">
    <property type="component" value="Unassembled WGS sequence"/>
</dbReference>
<evidence type="ECO:0000313" key="2">
    <source>
        <dbReference type="Proteomes" id="UP000030762"/>
    </source>
</evidence>
<gene>
    <name evidence="1" type="ORF">SDRG_15812</name>
</gene>
<name>T0R2S1_SAPDV</name>
<evidence type="ECO:0000313" key="1">
    <source>
        <dbReference type="EMBL" id="EQC26323.1"/>
    </source>
</evidence>
<dbReference type="VEuPathDB" id="FungiDB:SDRG_15812"/>
<sequence>EAGLNLVHAVGRVRAGVHVAPIPAKGTKAKIYKDGRRRYLLATDRLEIPDYDLDRDLYCANLIGSLVDDTQLKYVEVTLPDELLPNRVFTNTRSSAQRVRRHARDRPHGPC</sequence>
<proteinExistence type="predicted"/>
<dbReference type="GeneID" id="19956539"/>
<reference evidence="1 2" key="1">
    <citation type="submission" date="2012-04" db="EMBL/GenBank/DDBJ databases">
        <title>The Genome Sequence of Saprolegnia declina VS20.</title>
        <authorList>
            <consortium name="The Broad Institute Genome Sequencing Platform"/>
            <person name="Russ C."/>
            <person name="Nusbaum C."/>
            <person name="Tyler B."/>
            <person name="van West P."/>
            <person name="Dieguez-Uribeondo J."/>
            <person name="de Bruijn I."/>
            <person name="Tripathy S."/>
            <person name="Jiang R."/>
            <person name="Young S.K."/>
            <person name="Zeng Q."/>
            <person name="Gargeya S."/>
            <person name="Fitzgerald M."/>
            <person name="Haas B."/>
            <person name="Abouelleil A."/>
            <person name="Alvarado L."/>
            <person name="Arachchi H.M."/>
            <person name="Berlin A."/>
            <person name="Chapman S.B."/>
            <person name="Goldberg J."/>
            <person name="Griggs A."/>
            <person name="Gujja S."/>
            <person name="Hansen M."/>
            <person name="Howarth C."/>
            <person name="Imamovic A."/>
            <person name="Larimer J."/>
            <person name="McCowen C."/>
            <person name="Montmayeur A."/>
            <person name="Murphy C."/>
            <person name="Neiman D."/>
            <person name="Pearson M."/>
            <person name="Priest M."/>
            <person name="Roberts A."/>
            <person name="Saif S."/>
            <person name="Shea T."/>
            <person name="Sisk P."/>
            <person name="Sykes S."/>
            <person name="Wortman J."/>
            <person name="Nusbaum C."/>
            <person name="Birren B."/>
        </authorList>
    </citation>
    <scope>NUCLEOTIDE SEQUENCE [LARGE SCALE GENOMIC DNA]</scope>
    <source>
        <strain evidence="1 2">VS20</strain>
    </source>
</reference>
<keyword evidence="2" id="KW-1185">Reference proteome</keyword>
<protein>
    <submittedName>
        <fullName evidence="1">Uncharacterized protein</fullName>
    </submittedName>
</protein>
<accession>T0R2S1</accession>
<dbReference type="EMBL" id="JH767234">
    <property type="protein sequence ID" value="EQC26323.1"/>
    <property type="molecule type" value="Genomic_DNA"/>
</dbReference>
<feature type="non-terminal residue" evidence="1">
    <location>
        <position position="1"/>
    </location>
</feature>
<dbReference type="OrthoDB" id="10411773at2759"/>